<accession>A0A1F5B0Z8</accession>
<sequence length="176" mass="20514">MILKGEKTILRSIVLSDAPRFVKWFADPEVTQFILAKRVTLVEERKWIRGLAKQKAKLTCAIDTQDGIHIGSIDFHKISKRDKNATFGIVIGDKRYWNQGYGTDATRVLIRYGFQKLKLHRIDLEVHENNPRAIAVYKRLGFKKEGVKRERVLRRGKFYDSIVMGILENEWRAKSK</sequence>
<dbReference type="PANTHER" id="PTHR43415:SF3">
    <property type="entry name" value="GNAT-FAMILY ACETYLTRANSFERASE"/>
    <property type="match status" value="1"/>
</dbReference>
<dbReference type="InterPro" id="IPR016181">
    <property type="entry name" value="Acyl_CoA_acyltransferase"/>
</dbReference>
<dbReference type="PROSITE" id="PS51186">
    <property type="entry name" value="GNAT"/>
    <property type="match status" value="1"/>
</dbReference>
<organism evidence="2 3">
    <name type="scientific">Candidatus Azambacteria bacterium RBG_16_47_10</name>
    <dbReference type="NCBI Taxonomy" id="1797292"/>
    <lineage>
        <taxon>Bacteria</taxon>
        <taxon>Candidatus Azamiibacteriota</taxon>
    </lineage>
</organism>
<dbReference type="AlphaFoldDB" id="A0A1F5B0Z8"/>
<evidence type="ECO:0000259" key="1">
    <source>
        <dbReference type="PROSITE" id="PS51186"/>
    </source>
</evidence>
<dbReference type="Gene3D" id="3.40.630.30">
    <property type="match status" value="1"/>
</dbReference>
<name>A0A1F5B0Z8_9BACT</name>
<proteinExistence type="predicted"/>
<evidence type="ECO:0000313" key="2">
    <source>
        <dbReference type="EMBL" id="OGD24227.1"/>
    </source>
</evidence>
<dbReference type="EMBL" id="MEYI01000009">
    <property type="protein sequence ID" value="OGD24227.1"/>
    <property type="molecule type" value="Genomic_DNA"/>
</dbReference>
<dbReference type="Proteomes" id="UP000176639">
    <property type="component" value="Unassembled WGS sequence"/>
</dbReference>
<gene>
    <name evidence="2" type="ORF">A2Z10_02940</name>
</gene>
<feature type="domain" description="N-acetyltransferase" evidence="1">
    <location>
        <begin position="8"/>
        <end position="169"/>
    </location>
</feature>
<reference evidence="2 3" key="1">
    <citation type="journal article" date="2016" name="Nat. Commun.">
        <title>Thousands of microbial genomes shed light on interconnected biogeochemical processes in an aquifer system.</title>
        <authorList>
            <person name="Anantharaman K."/>
            <person name="Brown C.T."/>
            <person name="Hug L.A."/>
            <person name="Sharon I."/>
            <person name="Castelle C.J."/>
            <person name="Probst A.J."/>
            <person name="Thomas B.C."/>
            <person name="Singh A."/>
            <person name="Wilkins M.J."/>
            <person name="Karaoz U."/>
            <person name="Brodie E.L."/>
            <person name="Williams K.H."/>
            <person name="Hubbard S.S."/>
            <person name="Banfield J.F."/>
        </authorList>
    </citation>
    <scope>NUCLEOTIDE SEQUENCE [LARGE SCALE GENOMIC DNA]</scope>
</reference>
<evidence type="ECO:0000313" key="3">
    <source>
        <dbReference type="Proteomes" id="UP000176639"/>
    </source>
</evidence>
<dbReference type="PANTHER" id="PTHR43415">
    <property type="entry name" value="SPERMIDINE N(1)-ACETYLTRANSFERASE"/>
    <property type="match status" value="1"/>
</dbReference>
<dbReference type="InterPro" id="IPR000182">
    <property type="entry name" value="GNAT_dom"/>
</dbReference>
<dbReference type="SUPFAM" id="SSF55729">
    <property type="entry name" value="Acyl-CoA N-acyltransferases (Nat)"/>
    <property type="match status" value="1"/>
</dbReference>
<dbReference type="Pfam" id="PF13302">
    <property type="entry name" value="Acetyltransf_3"/>
    <property type="match status" value="1"/>
</dbReference>
<protein>
    <recommendedName>
        <fullName evidence="1">N-acetyltransferase domain-containing protein</fullName>
    </recommendedName>
</protein>
<dbReference type="GO" id="GO:0016747">
    <property type="term" value="F:acyltransferase activity, transferring groups other than amino-acyl groups"/>
    <property type="evidence" value="ECO:0007669"/>
    <property type="project" value="InterPro"/>
</dbReference>
<comment type="caution">
    <text evidence="2">The sequence shown here is derived from an EMBL/GenBank/DDBJ whole genome shotgun (WGS) entry which is preliminary data.</text>
</comment>